<evidence type="ECO:0000313" key="3">
    <source>
        <dbReference type="Proteomes" id="UP000294843"/>
    </source>
</evidence>
<dbReference type="EMBL" id="SCWF01000001">
    <property type="protein sequence ID" value="TDM15690.1"/>
    <property type="molecule type" value="Genomic_DNA"/>
</dbReference>
<dbReference type="RefSeq" id="WP_133450890.1">
    <property type="nucleotide sequence ID" value="NZ_SCWF01000001.1"/>
</dbReference>
<proteinExistence type="predicted"/>
<dbReference type="Pfam" id="PF04531">
    <property type="entry name" value="Phage_holin_1"/>
    <property type="match status" value="1"/>
</dbReference>
<evidence type="ECO:0000313" key="2">
    <source>
        <dbReference type="EMBL" id="TDM15690.1"/>
    </source>
</evidence>
<comment type="caution">
    <text evidence="2">The sequence shown here is derived from an EMBL/GenBank/DDBJ whole genome shotgun (WGS) entry which is preliminary data.</text>
</comment>
<evidence type="ECO:0000256" key="1">
    <source>
        <dbReference type="SAM" id="Phobius"/>
    </source>
</evidence>
<gene>
    <name evidence="2" type="ORF">ERX55_01930</name>
</gene>
<dbReference type="OrthoDB" id="3176072at2"/>
<sequence>MKINWAIRFKKKTFLVALFSALLLFANQVAGILGYDISEYSKSADALFTTVLNILVLIGVVDDPTVKGMLTDSDLSMEKVEPTDPNMDLTIKGEQEVTDESQIEVDNTDNFGGAK</sequence>
<feature type="transmembrane region" description="Helical" evidence="1">
    <location>
        <begin position="44"/>
        <end position="61"/>
    </location>
</feature>
<organism evidence="2 3">
    <name type="scientific">Macrococcus bovicus</name>
    <dbReference type="NCBI Taxonomy" id="69968"/>
    <lineage>
        <taxon>Bacteria</taxon>
        <taxon>Bacillati</taxon>
        <taxon>Bacillota</taxon>
        <taxon>Bacilli</taxon>
        <taxon>Bacillales</taxon>
        <taxon>Staphylococcaceae</taxon>
        <taxon>Macrococcus</taxon>
    </lineage>
</organism>
<reference evidence="2 3" key="1">
    <citation type="submission" date="2019-01" db="EMBL/GenBank/DDBJ databases">
        <title>Draft genome sequences of the type strains of six Macrococcus species.</title>
        <authorList>
            <person name="Mazhar S."/>
            <person name="Altermann E."/>
            <person name="Hill C."/>
            <person name="Mcauliffe O."/>
        </authorList>
    </citation>
    <scope>NUCLEOTIDE SEQUENCE [LARGE SCALE GENOMIC DNA]</scope>
    <source>
        <strain evidence="2 3">ATCC 51825</strain>
    </source>
</reference>
<dbReference type="InterPro" id="IPR006485">
    <property type="entry name" value="Phage-like_holin"/>
</dbReference>
<accession>A0A4R6C2U8</accession>
<protein>
    <submittedName>
        <fullName evidence="2">Phage holin</fullName>
    </submittedName>
</protein>
<name>A0A4R6C2U8_9STAP</name>
<keyword evidence="1" id="KW-0472">Membrane</keyword>
<dbReference type="AlphaFoldDB" id="A0A4R6C2U8"/>
<keyword evidence="1" id="KW-1133">Transmembrane helix</keyword>
<keyword evidence="1" id="KW-0812">Transmembrane</keyword>
<dbReference type="NCBIfam" id="TIGR01598">
    <property type="entry name" value="holin_phiLC3"/>
    <property type="match status" value="1"/>
</dbReference>
<dbReference type="Proteomes" id="UP000294843">
    <property type="component" value="Unassembled WGS sequence"/>
</dbReference>
<keyword evidence="3" id="KW-1185">Reference proteome</keyword>